<dbReference type="Gene3D" id="3.90.1150.10">
    <property type="entry name" value="Aspartate Aminotransferase, domain 1"/>
    <property type="match status" value="1"/>
</dbReference>
<dbReference type="GO" id="GO:0005737">
    <property type="term" value="C:cytoplasm"/>
    <property type="evidence" value="ECO:0007669"/>
    <property type="project" value="TreeGrafter"/>
</dbReference>
<dbReference type="GO" id="GO:0019346">
    <property type="term" value="P:transsulfuration"/>
    <property type="evidence" value="ECO:0007669"/>
    <property type="project" value="InterPro"/>
</dbReference>
<dbReference type="GO" id="GO:0030170">
    <property type="term" value="F:pyridoxal phosphate binding"/>
    <property type="evidence" value="ECO:0007669"/>
    <property type="project" value="InterPro"/>
</dbReference>
<accession>A0A895Y8B5</accession>
<dbReference type="InterPro" id="IPR000277">
    <property type="entry name" value="Cys/Met-Metab_PyrdxlP-dep_enz"/>
</dbReference>
<dbReference type="SUPFAM" id="SSF53383">
    <property type="entry name" value="PLP-dependent transferases"/>
    <property type="match status" value="1"/>
</dbReference>
<feature type="compositionally biased region" description="Polar residues" evidence="4">
    <location>
        <begin position="396"/>
        <end position="407"/>
    </location>
</feature>
<evidence type="ECO:0000313" key="5">
    <source>
        <dbReference type="EMBL" id="QSB13591.1"/>
    </source>
</evidence>
<name>A0A895Y8B5_9ACTN</name>
<evidence type="ECO:0000313" key="6">
    <source>
        <dbReference type="Proteomes" id="UP000662857"/>
    </source>
</evidence>
<dbReference type="EMBL" id="CP070499">
    <property type="protein sequence ID" value="QSB13591.1"/>
    <property type="molecule type" value="Genomic_DNA"/>
</dbReference>
<keyword evidence="5" id="KW-0456">Lyase</keyword>
<evidence type="ECO:0000256" key="1">
    <source>
        <dbReference type="ARBA" id="ARBA00001933"/>
    </source>
</evidence>
<gene>
    <name evidence="5" type="ORF">JQS43_18665</name>
</gene>
<dbReference type="NCBIfam" id="NF005758">
    <property type="entry name" value="PRK07582.1"/>
    <property type="match status" value="1"/>
</dbReference>
<dbReference type="InterPro" id="IPR015422">
    <property type="entry name" value="PyrdxlP-dep_Trfase_small"/>
</dbReference>
<keyword evidence="6" id="KW-1185">Reference proteome</keyword>
<dbReference type="EC" id="4.4.1.1" evidence="5"/>
<evidence type="ECO:0000256" key="2">
    <source>
        <dbReference type="ARBA" id="ARBA00022898"/>
    </source>
</evidence>
<dbReference type="GO" id="GO:0004123">
    <property type="term" value="F:cystathionine gamma-lyase activity"/>
    <property type="evidence" value="ECO:0007669"/>
    <property type="project" value="TreeGrafter"/>
</dbReference>
<dbReference type="Gene3D" id="3.40.640.10">
    <property type="entry name" value="Type I PLP-dependent aspartate aminotransferase-like (Major domain)"/>
    <property type="match status" value="1"/>
</dbReference>
<keyword evidence="2 3" id="KW-0663">Pyridoxal phosphate</keyword>
<dbReference type="InterPro" id="IPR015421">
    <property type="entry name" value="PyrdxlP-dep_Trfase_major"/>
</dbReference>
<dbReference type="InterPro" id="IPR015424">
    <property type="entry name" value="PyrdxlP-dep_Trfase"/>
</dbReference>
<protein>
    <submittedName>
        <fullName evidence="5">Cystathionine gamma-lyase</fullName>
        <ecNumber evidence="5">4.4.1.1</ecNumber>
    </submittedName>
</protein>
<reference evidence="5" key="1">
    <citation type="submission" date="2021-02" db="EMBL/GenBank/DDBJ databases">
        <title>Natrosporangium hydrolyticum gen. nov., sp. nov, a haloalkaliphilic actinobacterium from a soda solonchak soil.</title>
        <authorList>
            <person name="Sorokin D.Y."/>
            <person name="Khijniak T.V."/>
            <person name="Zakharycheva A.P."/>
            <person name="Boueva O.V."/>
            <person name="Ariskina E.V."/>
            <person name="Hahnke R.L."/>
            <person name="Bunk B."/>
            <person name="Sproer C."/>
            <person name="Schumann P."/>
            <person name="Evtushenko L.I."/>
            <person name="Kublanov I.V."/>
        </authorList>
    </citation>
    <scope>NUCLEOTIDE SEQUENCE</scope>
    <source>
        <strain evidence="5">DSM 106523</strain>
    </source>
</reference>
<dbReference type="GO" id="GO:0019343">
    <property type="term" value="P:cysteine biosynthetic process via cystathionine"/>
    <property type="evidence" value="ECO:0007669"/>
    <property type="project" value="TreeGrafter"/>
</dbReference>
<dbReference type="KEGG" id="nhy:JQS43_18665"/>
<dbReference type="PANTHER" id="PTHR11808">
    <property type="entry name" value="TRANS-SULFURATION ENZYME FAMILY MEMBER"/>
    <property type="match status" value="1"/>
</dbReference>
<sequence>MSELRDGTRCVQAGLPAPAPGEPFLPGPVFAAPYHLDPATGPIPGRDGYGRPDNPTRRRLEAAIGELEGGECLTFASGQAAITALLLSVLRPGDTVVLPADGYYTVRAFARETLRSRGVAVLLAATAGPYPPLLGTRLALLETPANPGLDVCDIAELATAAEATGTLLAVDNTTATPLGQRPLELGARVVVASGTKALTGHSDLLLGYVATRDEQLLATLRQWRDWTGAVPSPFDAWLAHRSLATLDLRLARQSANAAAVAAMLASRTDVAGVRWPGLPGDPAHTVALGQMRRMPGVVSFDLGSADRVTAMLRGCRLVGAATSFGGLHTTADRRAQWGDEVPAGFVRLSCGIEDTDDVLDDLSQALDGAPPDQPANGSHDATAEAGETDNFEDLTGSEQSGWSTEAG</sequence>
<organism evidence="5 6">
    <name type="scientific">Natronosporangium hydrolyticum</name>
    <dbReference type="NCBI Taxonomy" id="2811111"/>
    <lineage>
        <taxon>Bacteria</taxon>
        <taxon>Bacillati</taxon>
        <taxon>Actinomycetota</taxon>
        <taxon>Actinomycetes</taxon>
        <taxon>Micromonosporales</taxon>
        <taxon>Micromonosporaceae</taxon>
        <taxon>Natronosporangium</taxon>
    </lineage>
</organism>
<comment type="similarity">
    <text evidence="3">Belongs to the trans-sulfuration enzymes family.</text>
</comment>
<evidence type="ECO:0000256" key="3">
    <source>
        <dbReference type="RuleBase" id="RU362118"/>
    </source>
</evidence>
<dbReference type="Proteomes" id="UP000662857">
    <property type="component" value="Chromosome"/>
</dbReference>
<feature type="region of interest" description="Disordered" evidence="4">
    <location>
        <begin position="365"/>
        <end position="407"/>
    </location>
</feature>
<dbReference type="Pfam" id="PF01053">
    <property type="entry name" value="Cys_Met_Meta_PP"/>
    <property type="match status" value="1"/>
</dbReference>
<comment type="cofactor">
    <cofactor evidence="1 3">
        <name>pyridoxal 5'-phosphate</name>
        <dbReference type="ChEBI" id="CHEBI:597326"/>
    </cofactor>
</comment>
<dbReference type="PANTHER" id="PTHR11808:SF85">
    <property type="entry name" value="CYSTATHIONINE GAMMA-LYASE-RELATED"/>
    <property type="match status" value="1"/>
</dbReference>
<proteinExistence type="inferred from homology"/>
<evidence type="ECO:0000256" key="4">
    <source>
        <dbReference type="SAM" id="MobiDB-lite"/>
    </source>
</evidence>
<dbReference type="AlphaFoldDB" id="A0A895Y8B5"/>